<accession>A0AAD5QXC0</accession>
<evidence type="ECO:0000313" key="1">
    <source>
        <dbReference type="EMBL" id="KAJ1363491.1"/>
    </source>
</evidence>
<dbReference type="AlphaFoldDB" id="A0AAD5QXC0"/>
<name>A0AAD5QXC0_PARTN</name>
<protein>
    <submittedName>
        <fullName evidence="1">Uncharacterized protein</fullName>
    </submittedName>
</protein>
<comment type="caution">
    <text evidence="1">The sequence shown here is derived from an EMBL/GenBank/DDBJ whole genome shotgun (WGS) entry which is preliminary data.</text>
</comment>
<reference evidence="1" key="1">
    <citation type="submission" date="2021-06" db="EMBL/GenBank/DDBJ databases">
        <title>Parelaphostrongylus tenuis whole genome reference sequence.</title>
        <authorList>
            <person name="Garwood T.J."/>
            <person name="Larsen P.A."/>
            <person name="Fountain-Jones N.M."/>
            <person name="Garbe J.R."/>
            <person name="Macchietto M.G."/>
            <person name="Kania S.A."/>
            <person name="Gerhold R.W."/>
            <person name="Richards J.E."/>
            <person name="Wolf T.M."/>
        </authorList>
    </citation>
    <scope>NUCLEOTIDE SEQUENCE</scope>
    <source>
        <strain evidence="1">MNPRO001-30</strain>
        <tissue evidence="1">Meninges</tissue>
    </source>
</reference>
<gene>
    <name evidence="1" type="ORF">KIN20_023373</name>
</gene>
<organism evidence="1 2">
    <name type="scientific">Parelaphostrongylus tenuis</name>
    <name type="common">Meningeal worm</name>
    <dbReference type="NCBI Taxonomy" id="148309"/>
    <lineage>
        <taxon>Eukaryota</taxon>
        <taxon>Metazoa</taxon>
        <taxon>Ecdysozoa</taxon>
        <taxon>Nematoda</taxon>
        <taxon>Chromadorea</taxon>
        <taxon>Rhabditida</taxon>
        <taxon>Rhabditina</taxon>
        <taxon>Rhabditomorpha</taxon>
        <taxon>Strongyloidea</taxon>
        <taxon>Metastrongylidae</taxon>
        <taxon>Parelaphostrongylus</taxon>
    </lineage>
</organism>
<proteinExistence type="predicted"/>
<evidence type="ECO:0000313" key="2">
    <source>
        <dbReference type="Proteomes" id="UP001196413"/>
    </source>
</evidence>
<keyword evidence="2" id="KW-1185">Reference proteome</keyword>
<sequence length="113" mass="12578">MESFDGSSLYTNVSNDSAMQAIFELLTANEQKVNIKLQSIKSTELKSKAQQTILLLDAGLSVLIAGNLDLEDKPHSGDPTRLNIIDLIADLENEPQSKPKECCFDRIRNKTER</sequence>
<dbReference type="EMBL" id="JAHQIW010004743">
    <property type="protein sequence ID" value="KAJ1363491.1"/>
    <property type="molecule type" value="Genomic_DNA"/>
</dbReference>
<dbReference type="Proteomes" id="UP001196413">
    <property type="component" value="Unassembled WGS sequence"/>
</dbReference>